<name>A0A6G1IME7_9PLEO</name>
<reference evidence="2" key="1">
    <citation type="journal article" date="2020" name="Stud. Mycol.">
        <title>101 Dothideomycetes genomes: a test case for predicting lifestyles and emergence of pathogens.</title>
        <authorList>
            <person name="Haridas S."/>
            <person name="Albert R."/>
            <person name="Binder M."/>
            <person name="Bloem J."/>
            <person name="Labutti K."/>
            <person name="Salamov A."/>
            <person name="Andreopoulos B."/>
            <person name="Baker S."/>
            <person name="Barry K."/>
            <person name="Bills G."/>
            <person name="Bluhm B."/>
            <person name="Cannon C."/>
            <person name="Castanera R."/>
            <person name="Culley D."/>
            <person name="Daum C."/>
            <person name="Ezra D."/>
            <person name="Gonzalez J."/>
            <person name="Henrissat B."/>
            <person name="Kuo A."/>
            <person name="Liang C."/>
            <person name="Lipzen A."/>
            <person name="Lutzoni F."/>
            <person name="Magnuson J."/>
            <person name="Mondo S."/>
            <person name="Nolan M."/>
            <person name="Ohm R."/>
            <person name="Pangilinan J."/>
            <person name="Park H.-J."/>
            <person name="Ramirez L."/>
            <person name="Alfaro M."/>
            <person name="Sun H."/>
            <person name="Tritt A."/>
            <person name="Yoshinaga Y."/>
            <person name="Zwiers L.-H."/>
            <person name="Turgeon B."/>
            <person name="Goodwin S."/>
            <person name="Spatafora J."/>
            <person name="Crous P."/>
            <person name="Grigoriev I."/>
        </authorList>
    </citation>
    <scope>NUCLEOTIDE SEQUENCE</scope>
    <source>
        <strain evidence="2">CBS 122367</strain>
    </source>
</reference>
<proteinExistence type="predicted"/>
<evidence type="ECO:0000313" key="2">
    <source>
        <dbReference type="EMBL" id="KAF2679417.1"/>
    </source>
</evidence>
<keyword evidence="3" id="KW-1185">Reference proteome</keyword>
<gene>
    <name evidence="2" type="ORF">K458DRAFT_422233</name>
</gene>
<sequence>MASVQEDWGRQRRCCDPSPLSQCFTRQDTRDDQQRCSEAAFRTSYLGRDPPESCARACPALPKPRSTIHKACFNPSSTTIPKLRDNIFRGKPQGERRASTECPRAVASTPLSSVAHRGTEDLEMKSHLHATGAKQ</sequence>
<accession>A0A6G1IME7</accession>
<dbReference type="Proteomes" id="UP000799291">
    <property type="component" value="Unassembled WGS sequence"/>
</dbReference>
<evidence type="ECO:0000313" key="3">
    <source>
        <dbReference type="Proteomes" id="UP000799291"/>
    </source>
</evidence>
<organism evidence="2 3">
    <name type="scientific">Lentithecium fluviatile CBS 122367</name>
    <dbReference type="NCBI Taxonomy" id="1168545"/>
    <lineage>
        <taxon>Eukaryota</taxon>
        <taxon>Fungi</taxon>
        <taxon>Dikarya</taxon>
        <taxon>Ascomycota</taxon>
        <taxon>Pezizomycotina</taxon>
        <taxon>Dothideomycetes</taxon>
        <taxon>Pleosporomycetidae</taxon>
        <taxon>Pleosporales</taxon>
        <taxon>Massarineae</taxon>
        <taxon>Lentitheciaceae</taxon>
        <taxon>Lentithecium</taxon>
    </lineage>
</organism>
<dbReference type="AlphaFoldDB" id="A0A6G1IME7"/>
<dbReference type="EMBL" id="MU005603">
    <property type="protein sequence ID" value="KAF2679417.1"/>
    <property type="molecule type" value="Genomic_DNA"/>
</dbReference>
<protein>
    <submittedName>
        <fullName evidence="2">Uncharacterized protein</fullName>
    </submittedName>
</protein>
<feature type="compositionally biased region" description="Basic and acidic residues" evidence="1">
    <location>
        <begin position="117"/>
        <end position="126"/>
    </location>
</feature>
<feature type="compositionally biased region" description="Basic and acidic residues" evidence="1">
    <location>
        <begin position="90"/>
        <end position="99"/>
    </location>
</feature>
<evidence type="ECO:0000256" key="1">
    <source>
        <dbReference type="SAM" id="MobiDB-lite"/>
    </source>
</evidence>
<feature type="region of interest" description="Disordered" evidence="1">
    <location>
        <begin position="90"/>
        <end position="135"/>
    </location>
</feature>